<dbReference type="InterPro" id="IPR037069">
    <property type="entry name" value="AcylCoA_DH/ox_N_sf"/>
</dbReference>
<evidence type="ECO:0000256" key="12">
    <source>
        <dbReference type="RuleBase" id="RU362125"/>
    </source>
</evidence>
<evidence type="ECO:0000256" key="2">
    <source>
        <dbReference type="ARBA" id="ARBA00009347"/>
    </source>
</evidence>
<sequence>MTFIWHMLNDDETLFCDVLERIVADKIAPLATQTDETSNFVHAQLKVLAEAGMMGANLPEAFGGSNISAPALLRAVEIVAGGCGSTASALTAHFLASDSILIGATEAQKAHWLPRMATGEALGAFALTEPSAGSDPADMKTRATREGDGWHLTGSKCFISNGGVADVLIVFAVTDPTARHRGISAFILPKHTPGFTAGPAEKTMGLKGGHVFSLALDCHLPAEALLGEEGSGFRTAMKVLDNGRVEVAAQCIGMAQAALDAAKAYASDRVIGGEALSAKQGIRWMLADMALDLYGARLMALEAARQRDTGARFSEAAAMAKLKASEAADRVADAALQIHGGYGYTRDFPIERLTRDLRIMRIYEGSSEIQRNIIAGHLLAH</sequence>
<dbReference type="InterPro" id="IPR006091">
    <property type="entry name" value="Acyl-CoA_Oxase/DH_mid-dom"/>
</dbReference>
<dbReference type="Proteomes" id="UP000007029">
    <property type="component" value="Chromosome"/>
</dbReference>
<dbReference type="PANTHER" id="PTHR43884:SF12">
    <property type="entry name" value="ISOVALERYL-COA DEHYDROGENASE, MITOCHONDRIAL-RELATED"/>
    <property type="match status" value="1"/>
</dbReference>
<dbReference type="Pfam" id="PF02770">
    <property type="entry name" value="Acyl-CoA_dh_M"/>
    <property type="match status" value="1"/>
</dbReference>
<proteinExistence type="inferred from homology"/>
<evidence type="ECO:0000256" key="6">
    <source>
        <dbReference type="ARBA" id="ARBA00052938"/>
    </source>
</evidence>
<dbReference type="EMBL" id="CP000362">
    <property type="protein sequence ID" value="ABG33154.1"/>
    <property type="molecule type" value="Genomic_DNA"/>
</dbReference>
<keyword evidence="4 12" id="KW-0274">FAD</keyword>
<feature type="domain" description="Acyl-CoA oxidase/dehydrogenase middle" evidence="14">
    <location>
        <begin position="124"/>
        <end position="209"/>
    </location>
</feature>
<evidence type="ECO:0000259" key="15">
    <source>
        <dbReference type="Pfam" id="PF02771"/>
    </source>
</evidence>
<evidence type="ECO:0000256" key="11">
    <source>
        <dbReference type="ARBA" id="ARBA00075603"/>
    </source>
</evidence>
<dbReference type="PIRSF" id="PIRSF016578">
    <property type="entry name" value="HsaA"/>
    <property type="match status" value="1"/>
</dbReference>
<dbReference type="InterPro" id="IPR046373">
    <property type="entry name" value="Acyl-CoA_Oxase/DH_mid-dom_sf"/>
</dbReference>
<dbReference type="SUPFAM" id="SSF56645">
    <property type="entry name" value="Acyl-CoA dehydrogenase NM domain-like"/>
    <property type="match status" value="1"/>
</dbReference>
<dbReference type="RefSeq" id="WP_011569765.1">
    <property type="nucleotide sequence ID" value="NC_008209.1"/>
</dbReference>
<evidence type="ECO:0000313" key="17">
    <source>
        <dbReference type="Proteomes" id="UP000007029"/>
    </source>
</evidence>
<dbReference type="FunFam" id="1.20.140.10:FF:000004">
    <property type="entry name" value="Acyl-CoA dehydrogenase FadE25"/>
    <property type="match status" value="1"/>
</dbReference>
<dbReference type="HOGENOM" id="CLU_018204_0_2_5"/>
<dbReference type="KEGG" id="rde:RD1_3681"/>
<dbReference type="GO" id="GO:0050660">
    <property type="term" value="F:flavin adenine dinucleotide binding"/>
    <property type="evidence" value="ECO:0007669"/>
    <property type="project" value="InterPro"/>
</dbReference>
<dbReference type="InterPro" id="IPR009075">
    <property type="entry name" value="AcylCo_DH/oxidase_C"/>
</dbReference>
<reference evidence="16 17" key="1">
    <citation type="journal article" date="2007" name="J. Bacteriol.">
        <title>The complete genome sequence of Roseobacter denitrificans reveals a mixotrophic rather than photosynthetic metabolism.</title>
        <authorList>
            <person name="Swingley W.D."/>
            <person name="Sadekar S."/>
            <person name="Mastrian S.D."/>
            <person name="Matthies H.J."/>
            <person name="Hao J."/>
            <person name="Ramos H."/>
            <person name="Acharya C.R."/>
            <person name="Conrad A.L."/>
            <person name="Taylor H.L."/>
            <person name="Dejesa L.C."/>
            <person name="Shah M.K."/>
            <person name="O'huallachain M.E."/>
            <person name="Lince M.T."/>
            <person name="Blankenship R.E."/>
            <person name="Beatty J.T."/>
            <person name="Touchman J.W."/>
        </authorList>
    </citation>
    <scope>NUCLEOTIDE SEQUENCE [LARGE SCALE GENOMIC DNA]</scope>
    <source>
        <strain evidence="17">ATCC 33942 / OCh 114</strain>
    </source>
</reference>
<evidence type="ECO:0000256" key="9">
    <source>
        <dbReference type="ARBA" id="ARBA00068311"/>
    </source>
</evidence>
<dbReference type="InterPro" id="IPR006089">
    <property type="entry name" value="Acyl-CoA_DH_CS"/>
</dbReference>
<evidence type="ECO:0000256" key="8">
    <source>
        <dbReference type="ARBA" id="ARBA00066461"/>
    </source>
</evidence>
<comment type="catalytic activity">
    <reaction evidence="6">
        <text>3-sulfinopropanoyl-CoA + H2O = propanoyl-CoA + sulfite + H(+)</text>
        <dbReference type="Rhea" id="RHEA:41624"/>
        <dbReference type="ChEBI" id="CHEBI:15377"/>
        <dbReference type="ChEBI" id="CHEBI:15378"/>
        <dbReference type="ChEBI" id="CHEBI:17359"/>
        <dbReference type="ChEBI" id="CHEBI:57392"/>
        <dbReference type="ChEBI" id="CHEBI:78349"/>
        <dbReference type="EC" id="3.13.1.4"/>
    </reaction>
    <physiologicalReaction direction="left-to-right" evidence="6">
        <dbReference type="Rhea" id="RHEA:41625"/>
    </physiologicalReaction>
</comment>
<evidence type="ECO:0000256" key="10">
    <source>
        <dbReference type="ARBA" id="ARBA00072305"/>
    </source>
</evidence>
<dbReference type="GO" id="GO:0003995">
    <property type="term" value="F:acyl-CoA dehydrogenase activity"/>
    <property type="evidence" value="ECO:0007669"/>
    <property type="project" value="InterPro"/>
</dbReference>
<comment type="similarity">
    <text evidence="2 12">Belongs to the acyl-CoA dehydrogenase family.</text>
</comment>
<dbReference type="EC" id="1.3.8.10" evidence="7"/>
<name>Q162D9_ROSDO</name>
<dbReference type="FunFam" id="2.40.110.10:FF:000001">
    <property type="entry name" value="Acyl-CoA dehydrogenase, mitochondrial"/>
    <property type="match status" value="1"/>
</dbReference>
<keyword evidence="17" id="KW-1185">Reference proteome</keyword>
<comment type="cofactor">
    <cofactor evidence="1 12">
        <name>FAD</name>
        <dbReference type="ChEBI" id="CHEBI:57692"/>
    </cofactor>
</comment>
<evidence type="ECO:0000256" key="4">
    <source>
        <dbReference type="ARBA" id="ARBA00022827"/>
    </source>
</evidence>
<dbReference type="PANTHER" id="PTHR43884">
    <property type="entry name" value="ACYL-COA DEHYDROGENASE"/>
    <property type="match status" value="1"/>
</dbReference>
<dbReference type="SUPFAM" id="SSF47203">
    <property type="entry name" value="Acyl-CoA dehydrogenase C-terminal domain-like"/>
    <property type="match status" value="1"/>
</dbReference>
<dbReference type="InterPro" id="IPR036250">
    <property type="entry name" value="AcylCo_DH-like_C"/>
</dbReference>
<dbReference type="Gene3D" id="1.20.140.10">
    <property type="entry name" value="Butyryl-CoA Dehydrogenase, subunit A, domain 3"/>
    <property type="match status" value="1"/>
</dbReference>
<dbReference type="InterPro" id="IPR009100">
    <property type="entry name" value="AcylCoA_DH/oxidase_NM_dom_sf"/>
</dbReference>
<evidence type="ECO:0000259" key="14">
    <source>
        <dbReference type="Pfam" id="PF02770"/>
    </source>
</evidence>
<dbReference type="PROSITE" id="PS00073">
    <property type="entry name" value="ACYL_COA_DH_2"/>
    <property type="match status" value="1"/>
</dbReference>
<evidence type="ECO:0000256" key="1">
    <source>
        <dbReference type="ARBA" id="ARBA00001974"/>
    </source>
</evidence>
<dbReference type="eggNOG" id="COG1960">
    <property type="taxonomic scope" value="Bacteria"/>
</dbReference>
<feature type="domain" description="Acyl-CoA dehydrogenase/oxidase N-terminal" evidence="15">
    <location>
        <begin position="10"/>
        <end position="120"/>
    </location>
</feature>
<dbReference type="EC" id="3.13.1.4" evidence="8"/>
<dbReference type="Pfam" id="PF00441">
    <property type="entry name" value="Acyl-CoA_dh_1"/>
    <property type="match status" value="1"/>
</dbReference>
<feature type="domain" description="Acyl-CoA dehydrogenase/oxidase C-terminal" evidence="13">
    <location>
        <begin position="230"/>
        <end position="378"/>
    </location>
</feature>
<protein>
    <recommendedName>
        <fullName evidence="9">3-sulfinopropanoyl-CoA desulfinase</fullName>
        <ecNumber evidence="7">1.3.8.10</ecNumber>
        <ecNumber evidence="8">3.13.1.4</ecNumber>
    </recommendedName>
    <alternativeName>
        <fullName evidence="11">3-sulfinopropionyl coenzyme A desulfinase</fullName>
    </alternativeName>
    <alternativeName>
        <fullName evidence="10">Cyclohex-1-ene-1-carbonyl-CoA dehydrogenase</fullName>
    </alternativeName>
</protein>
<dbReference type="InterPro" id="IPR013786">
    <property type="entry name" value="AcylCoA_DH/ox_N"/>
</dbReference>
<evidence type="ECO:0000259" key="13">
    <source>
        <dbReference type="Pfam" id="PF00441"/>
    </source>
</evidence>
<dbReference type="Gene3D" id="1.10.540.10">
    <property type="entry name" value="Acyl-CoA dehydrogenase/oxidase, N-terminal domain"/>
    <property type="match status" value="1"/>
</dbReference>
<evidence type="ECO:0000256" key="3">
    <source>
        <dbReference type="ARBA" id="ARBA00022630"/>
    </source>
</evidence>
<organism evidence="16 17">
    <name type="scientific">Roseobacter denitrificans (strain ATCC 33942 / OCh 114)</name>
    <name type="common">Erythrobacter sp. (strain OCh 114)</name>
    <name type="synonym">Roseobacter denitrificans</name>
    <dbReference type="NCBI Taxonomy" id="375451"/>
    <lineage>
        <taxon>Bacteria</taxon>
        <taxon>Pseudomonadati</taxon>
        <taxon>Pseudomonadota</taxon>
        <taxon>Alphaproteobacteria</taxon>
        <taxon>Rhodobacterales</taxon>
        <taxon>Roseobacteraceae</taxon>
        <taxon>Roseobacter</taxon>
    </lineage>
</organism>
<evidence type="ECO:0000256" key="5">
    <source>
        <dbReference type="ARBA" id="ARBA00023002"/>
    </source>
</evidence>
<evidence type="ECO:0000313" key="16">
    <source>
        <dbReference type="EMBL" id="ABG33154.1"/>
    </source>
</evidence>
<evidence type="ECO:0000256" key="7">
    <source>
        <dbReference type="ARBA" id="ARBA00066362"/>
    </source>
</evidence>
<dbReference type="Pfam" id="PF02771">
    <property type="entry name" value="Acyl-CoA_dh_N"/>
    <property type="match status" value="1"/>
</dbReference>
<dbReference type="STRING" id="375451.RD1_3681"/>
<dbReference type="AlphaFoldDB" id="Q162D9"/>
<dbReference type="OrthoDB" id="9775090at2"/>
<keyword evidence="5 12" id="KW-0560">Oxidoreductase</keyword>
<gene>
    <name evidence="16" type="primary">acdA</name>
    <name evidence="16" type="ordered locus">RD1_3681</name>
</gene>
<keyword evidence="3 12" id="KW-0285">Flavoprotein</keyword>
<accession>Q162D9</accession>
<dbReference type="Gene3D" id="2.40.110.10">
    <property type="entry name" value="Butyryl-CoA Dehydrogenase, subunit A, domain 2"/>
    <property type="match status" value="1"/>
</dbReference>